<dbReference type="AlphaFoldDB" id="A0A133UUZ1"/>
<dbReference type="Proteomes" id="UP000070341">
    <property type="component" value="Unassembled WGS sequence"/>
</dbReference>
<keyword evidence="3" id="KW-1185">Reference proteome</keyword>
<organism evidence="2 3">
    <name type="scientific">candidate division MSBL1 archaeon SCGC-AAA259M10</name>
    <dbReference type="NCBI Taxonomy" id="1698270"/>
    <lineage>
        <taxon>Archaea</taxon>
        <taxon>Methanobacteriati</taxon>
        <taxon>Methanobacteriota</taxon>
        <taxon>candidate division MSBL1</taxon>
    </lineage>
</organism>
<comment type="caution">
    <text evidence="2">The sequence shown here is derived from an EMBL/GenBank/DDBJ whole genome shotgun (WGS) entry which is preliminary data.</text>
</comment>
<gene>
    <name evidence="2" type="ORF">AKJ40_04975</name>
</gene>
<feature type="domain" description="Glycosyltransferase subfamily 4-like N-terminal" evidence="1">
    <location>
        <begin position="14"/>
        <end position="179"/>
    </location>
</feature>
<dbReference type="SUPFAM" id="SSF53756">
    <property type="entry name" value="UDP-Glycosyltransferase/glycogen phosphorylase"/>
    <property type="match status" value="1"/>
</dbReference>
<sequence length="403" mass="46736">MKVCLISPVNKKTGISKYTIRLAHALEKKGVDVTILTDYTSNQYEDIIYDHAPKVVFLRSLSSLSKFVRKFDVLHFQVGNSKYHLFQVDLISKVENKGIPVVSTFHDSTLRGLFYYILSENLWRKYSDIFSGLIRKYGIQFLKFVEKIFLEPSDLTIVHSKANKRFLSSKYPEYDFRVIRHIGYFDDFGEEVEEENGCNSDYFLLCSSRYKHSNLDSIFKTFIKKFHDQNISLLISGVSLKKIISDYGFVKNRLGEDIFVLQRVSEQRYISLFKNAKAVIFPSELSSHNTPWERKYKPIKPLLSFLGLSKPPIRTSGALIHALSAGSLVIGPNEVTYKEYIPSDGCYLIEDESYTNLVRVMKNAFYKRVRTDYSDSDILKEIHPDTVGKKHLSEYKKIIYNFQ</sequence>
<name>A0A133UUZ1_9EURY</name>
<protein>
    <recommendedName>
        <fullName evidence="1">Glycosyltransferase subfamily 4-like N-terminal domain-containing protein</fullName>
    </recommendedName>
</protein>
<reference evidence="2 3" key="1">
    <citation type="journal article" date="2016" name="Sci. Rep.">
        <title>Metabolic traits of an uncultured archaeal lineage -MSBL1- from brine pools of the Red Sea.</title>
        <authorList>
            <person name="Mwirichia R."/>
            <person name="Alam I."/>
            <person name="Rashid M."/>
            <person name="Vinu M."/>
            <person name="Ba-Alawi W."/>
            <person name="Anthony Kamau A."/>
            <person name="Kamanda Ngugi D."/>
            <person name="Goker M."/>
            <person name="Klenk H.P."/>
            <person name="Bajic V."/>
            <person name="Stingl U."/>
        </authorList>
    </citation>
    <scope>NUCLEOTIDE SEQUENCE [LARGE SCALE GENOMIC DNA]</scope>
    <source>
        <strain evidence="2">SCGC-AAA259M10</strain>
    </source>
</reference>
<dbReference type="PANTHER" id="PTHR12526">
    <property type="entry name" value="GLYCOSYLTRANSFERASE"/>
    <property type="match status" value="1"/>
</dbReference>
<dbReference type="Pfam" id="PF13439">
    <property type="entry name" value="Glyco_transf_4"/>
    <property type="match status" value="1"/>
</dbReference>
<evidence type="ECO:0000259" key="1">
    <source>
        <dbReference type="Pfam" id="PF13439"/>
    </source>
</evidence>
<dbReference type="EMBL" id="LHXU01000124">
    <property type="protein sequence ID" value="KXA98021.1"/>
    <property type="molecule type" value="Genomic_DNA"/>
</dbReference>
<evidence type="ECO:0000313" key="3">
    <source>
        <dbReference type="Proteomes" id="UP000070341"/>
    </source>
</evidence>
<proteinExistence type="predicted"/>
<dbReference type="InterPro" id="IPR028098">
    <property type="entry name" value="Glyco_trans_4-like_N"/>
</dbReference>
<accession>A0A133UUZ1</accession>
<evidence type="ECO:0000313" key="2">
    <source>
        <dbReference type="EMBL" id="KXA98021.1"/>
    </source>
</evidence>
<dbReference type="Gene3D" id="3.40.50.2000">
    <property type="entry name" value="Glycogen Phosphorylase B"/>
    <property type="match status" value="2"/>
</dbReference>